<sequence>MVIFATQQLEDSNIEGTKTDVKWVVESLEEKNRDFKLARGNSKVTKIDAFDISGGKGFVSKVYKITIHFDDKSKEPFLSVLKIPGIESITEALDDQKVDKDETSEIIDTSTIEKLHNKECQFYNTFTEIPDLKIVKCYGTRKWMVGEKEGALIMDYVGSTASNIEFMHGLNIHQARNILKEIHNLQIYFFSLPSKKWENEYKVGFDMKDFEKIDVMLTNNWAQVRTFVPSQLYKHYEEDIISLIDNFCQVLQFVCYDIAHLEGNIKSFVHADLWCNNVMFAVDSNGNPGNEVEAIIDWQISYIGSIAADIARTVVIGCQPEIRRDIETTDLPKYYQNMKNEVINRGGQFEMTWEMFKLNYDYCMIDQSMQLLLLYRFALLNYSVPEEAGDYLWDARKYALGSRIVFAIIDAVKKCRLLNPEWLLKKVKE</sequence>
<evidence type="ECO:0000313" key="2">
    <source>
        <dbReference type="WBParaSite" id="RSKR_0000714800.1"/>
    </source>
</evidence>
<proteinExistence type="predicted"/>
<organism evidence="1 2">
    <name type="scientific">Rhabditophanes sp. KR3021</name>
    <dbReference type="NCBI Taxonomy" id="114890"/>
    <lineage>
        <taxon>Eukaryota</taxon>
        <taxon>Metazoa</taxon>
        <taxon>Ecdysozoa</taxon>
        <taxon>Nematoda</taxon>
        <taxon>Chromadorea</taxon>
        <taxon>Rhabditida</taxon>
        <taxon>Tylenchina</taxon>
        <taxon>Panagrolaimomorpha</taxon>
        <taxon>Strongyloidoidea</taxon>
        <taxon>Alloionematidae</taxon>
        <taxon>Rhabditophanes</taxon>
    </lineage>
</organism>
<dbReference type="Proteomes" id="UP000095286">
    <property type="component" value="Unplaced"/>
</dbReference>
<name>A0AC35U3E3_9BILA</name>
<dbReference type="WBParaSite" id="RSKR_0000714800.1">
    <property type="protein sequence ID" value="RSKR_0000714800.1"/>
    <property type="gene ID" value="RSKR_0000714800"/>
</dbReference>
<protein>
    <submittedName>
        <fullName evidence="2">CHK domain-containing protein</fullName>
    </submittedName>
</protein>
<evidence type="ECO:0000313" key="1">
    <source>
        <dbReference type="Proteomes" id="UP000095286"/>
    </source>
</evidence>
<reference evidence="2" key="1">
    <citation type="submission" date="2016-11" db="UniProtKB">
        <authorList>
            <consortium name="WormBaseParasite"/>
        </authorList>
    </citation>
    <scope>IDENTIFICATION</scope>
    <source>
        <strain evidence="2">KR3021</strain>
    </source>
</reference>
<accession>A0AC35U3E3</accession>